<accession>A0AAN9JH75</accession>
<evidence type="ECO:0000313" key="2">
    <source>
        <dbReference type="EMBL" id="KAK7297643.1"/>
    </source>
</evidence>
<sequence>MSKNQIVNFKIVNQQIVNHWRNLLMWRNQITNFTHQIMNQIMNFTHQIINLAMHTLSTMDSSVILSCLLICVVLFILHRFTNK</sequence>
<name>A0AAN9JH75_CANGL</name>
<comment type="caution">
    <text evidence="2">The sequence shown here is derived from an EMBL/GenBank/DDBJ whole genome shotgun (WGS) entry which is preliminary data.</text>
</comment>
<evidence type="ECO:0000313" key="3">
    <source>
        <dbReference type="Proteomes" id="UP001367508"/>
    </source>
</evidence>
<organism evidence="2 3">
    <name type="scientific">Canavalia gladiata</name>
    <name type="common">Sword bean</name>
    <name type="synonym">Dolichos gladiatus</name>
    <dbReference type="NCBI Taxonomy" id="3824"/>
    <lineage>
        <taxon>Eukaryota</taxon>
        <taxon>Viridiplantae</taxon>
        <taxon>Streptophyta</taxon>
        <taxon>Embryophyta</taxon>
        <taxon>Tracheophyta</taxon>
        <taxon>Spermatophyta</taxon>
        <taxon>Magnoliopsida</taxon>
        <taxon>eudicotyledons</taxon>
        <taxon>Gunneridae</taxon>
        <taxon>Pentapetalae</taxon>
        <taxon>rosids</taxon>
        <taxon>fabids</taxon>
        <taxon>Fabales</taxon>
        <taxon>Fabaceae</taxon>
        <taxon>Papilionoideae</taxon>
        <taxon>50 kb inversion clade</taxon>
        <taxon>NPAAA clade</taxon>
        <taxon>indigoferoid/millettioid clade</taxon>
        <taxon>Phaseoleae</taxon>
        <taxon>Canavalia</taxon>
    </lineage>
</organism>
<dbReference type="AlphaFoldDB" id="A0AAN9JH75"/>
<dbReference type="EMBL" id="JAYMYQ010000043">
    <property type="protein sequence ID" value="KAK7297643.1"/>
    <property type="molecule type" value="Genomic_DNA"/>
</dbReference>
<protein>
    <submittedName>
        <fullName evidence="2">Uncharacterized protein</fullName>
    </submittedName>
</protein>
<keyword evidence="3" id="KW-1185">Reference proteome</keyword>
<feature type="transmembrane region" description="Helical" evidence="1">
    <location>
        <begin position="63"/>
        <end position="81"/>
    </location>
</feature>
<keyword evidence="1" id="KW-0812">Transmembrane</keyword>
<keyword evidence="1" id="KW-0472">Membrane</keyword>
<gene>
    <name evidence="2" type="ORF">VNO77_47964</name>
</gene>
<reference evidence="2 3" key="1">
    <citation type="submission" date="2024-01" db="EMBL/GenBank/DDBJ databases">
        <title>The genomes of 5 underutilized Papilionoideae crops provide insights into root nodulation and disease resistanc.</title>
        <authorList>
            <person name="Jiang F."/>
        </authorList>
    </citation>
    <scope>NUCLEOTIDE SEQUENCE [LARGE SCALE GENOMIC DNA]</scope>
    <source>
        <strain evidence="2">LVBAO_FW01</strain>
        <tissue evidence="2">Leaves</tissue>
    </source>
</reference>
<proteinExistence type="predicted"/>
<keyword evidence="1" id="KW-1133">Transmembrane helix</keyword>
<evidence type="ECO:0000256" key="1">
    <source>
        <dbReference type="SAM" id="Phobius"/>
    </source>
</evidence>
<dbReference type="Proteomes" id="UP001367508">
    <property type="component" value="Unassembled WGS sequence"/>
</dbReference>